<accession>A0A1A9RDR0</accession>
<dbReference type="InterPro" id="IPR010985">
    <property type="entry name" value="Ribbon_hlx_hlx"/>
</dbReference>
<dbReference type="RefSeq" id="WP_003821882.1">
    <property type="nucleotide sequence ID" value="NZ_CAUTFU010000038.1"/>
</dbReference>
<name>A0A1A9RDR0_EIKCO</name>
<evidence type="ECO:0000256" key="1">
    <source>
        <dbReference type="ARBA" id="ARBA00022649"/>
    </source>
</evidence>
<protein>
    <submittedName>
        <fullName evidence="5">Uncharacterized protein conserved in bacteria</fullName>
    </submittedName>
</protein>
<dbReference type="Proteomes" id="UP000078003">
    <property type="component" value="Unassembled WGS sequence"/>
</dbReference>
<evidence type="ECO:0000313" key="4">
    <source>
        <dbReference type="EMBL" id="OAM16344.1"/>
    </source>
</evidence>
<dbReference type="KEGG" id="ecor:SAMEA4412678_1800"/>
<evidence type="ECO:0000313" key="6">
    <source>
        <dbReference type="Proteomes" id="UP000078003"/>
    </source>
</evidence>
<sequence length="69" mass="7322">MNRQNVKPEPTRRRRNNSPIIQAVINNPEDLALIKQAAAINGAAVSGFVRTAAVKAARQVVAAESVTAS</sequence>
<dbReference type="SUPFAM" id="SSF47598">
    <property type="entry name" value="Ribbon-helix-helix"/>
    <property type="match status" value="1"/>
</dbReference>
<dbReference type="Pfam" id="PF08681">
    <property type="entry name" value="TacA1"/>
    <property type="match status" value="1"/>
</dbReference>
<evidence type="ECO:0000256" key="3">
    <source>
        <dbReference type="SAM" id="MobiDB-lite"/>
    </source>
</evidence>
<gene>
    <name evidence="4" type="ORF">A7P85_06420</name>
    <name evidence="5" type="ORF">SAMEA4412678_01800</name>
</gene>
<dbReference type="EMBL" id="LXSF01000006">
    <property type="protein sequence ID" value="OAM16344.1"/>
    <property type="molecule type" value="Genomic_DNA"/>
</dbReference>
<dbReference type="InterPro" id="IPR014795">
    <property type="entry name" value="TacA_1-like"/>
</dbReference>
<dbReference type="GO" id="GO:0006355">
    <property type="term" value="P:regulation of DNA-templated transcription"/>
    <property type="evidence" value="ECO:0007669"/>
    <property type="project" value="InterPro"/>
</dbReference>
<reference evidence="5 7" key="3">
    <citation type="submission" date="2017-06" db="EMBL/GenBank/DDBJ databases">
        <authorList>
            <consortium name="Pathogen Informatics"/>
        </authorList>
    </citation>
    <scope>NUCLEOTIDE SEQUENCE [LARGE SCALE GENOMIC DNA]</scope>
    <source>
        <strain evidence="5 7">NCTC10596</strain>
    </source>
</reference>
<organism evidence="4 6">
    <name type="scientific">Eikenella corrodens</name>
    <dbReference type="NCBI Taxonomy" id="539"/>
    <lineage>
        <taxon>Bacteria</taxon>
        <taxon>Pseudomonadati</taxon>
        <taxon>Pseudomonadota</taxon>
        <taxon>Betaproteobacteria</taxon>
        <taxon>Neisseriales</taxon>
        <taxon>Neisseriaceae</taxon>
        <taxon>Eikenella</taxon>
    </lineage>
</organism>
<feature type="region of interest" description="Disordered" evidence="3">
    <location>
        <begin position="1"/>
        <end position="20"/>
    </location>
</feature>
<proteinExistence type="inferred from homology"/>
<reference evidence="4" key="2">
    <citation type="submission" date="2016-05" db="EMBL/GenBank/DDBJ databases">
        <authorList>
            <person name="Lavstsen T."/>
            <person name="Jespersen J.S."/>
        </authorList>
    </citation>
    <scope>NUCLEOTIDE SEQUENCE</scope>
    <source>
        <strain evidence="4">NML01-0328</strain>
    </source>
</reference>
<dbReference type="Gene3D" id="1.20.5.780">
    <property type="entry name" value="Single helix bin"/>
    <property type="match status" value="1"/>
</dbReference>
<reference evidence="6" key="1">
    <citation type="submission" date="2016-05" db="EMBL/GenBank/DDBJ databases">
        <title>Draft genome of Corynebacterium afermentans subsp. afermentans LCDC 88199T.</title>
        <authorList>
            <person name="Bernier A.-M."/>
            <person name="Bernard K."/>
        </authorList>
    </citation>
    <scope>NUCLEOTIDE SEQUENCE [LARGE SCALE GENOMIC DNA]</scope>
    <source>
        <strain evidence="6">NML01-0328</strain>
    </source>
</reference>
<dbReference type="AlphaFoldDB" id="A0A1A9RDR0"/>
<dbReference type="GeneID" id="60770694"/>
<keyword evidence="1" id="KW-1277">Toxin-antitoxin system</keyword>
<evidence type="ECO:0000256" key="2">
    <source>
        <dbReference type="ARBA" id="ARBA00049988"/>
    </source>
</evidence>
<dbReference type="EMBL" id="LT906482">
    <property type="protein sequence ID" value="SNW10175.1"/>
    <property type="molecule type" value="Genomic_DNA"/>
</dbReference>
<evidence type="ECO:0000313" key="5">
    <source>
        <dbReference type="EMBL" id="SNW10175.1"/>
    </source>
</evidence>
<comment type="similarity">
    <text evidence="2">Belongs to the TacA antitoxin family.</text>
</comment>
<evidence type="ECO:0000313" key="7">
    <source>
        <dbReference type="Proteomes" id="UP000215465"/>
    </source>
</evidence>
<dbReference type="Proteomes" id="UP000215465">
    <property type="component" value="Chromosome 1"/>
</dbReference>